<dbReference type="InterPro" id="IPR006104">
    <property type="entry name" value="Glyco_hydro_2_N"/>
</dbReference>
<dbReference type="PANTHER" id="PTHR43817:SF1">
    <property type="entry name" value="HYDROLASE, FAMILY 43, PUTATIVE (AFU_ORTHOLOGUE AFUA_3G01660)-RELATED"/>
    <property type="match status" value="1"/>
</dbReference>
<dbReference type="GO" id="GO:0005975">
    <property type="term" value="P:carbohydrate metabolic process"/>
    <property type="evidence" value="ECO:0007669"/>
    <property type="project" value="InterPro"/>
</dbReference>
<protein>
    <submittedName>
        <fullName evidence="6">Glycoside hydrolase</fullName>
    </submittedName>
</protein>
<feature type="signal peptide" evidence="4">
    <location>
        <begin position="1"/>
        <end position="23"/>
    </location>
</feature>
<dbReference type="Pfam" id="PF00754">
    <property type="entry name" value="F5_F8_type_C"/>
    <property type="match status" value="1"/>
</dbReference>
<evidence type="ECO:0000256" key="4">
    <source>
        <dbReference type="SAM" id="SignalP"/>
    </source>
</evidence>
<dbReference type="NCBIfam" id="NF045579">
    <property type="entry name" value="rhamnoside_JR"/>
    <property type="match status" value="1"/>
</dbReference>
<dbReference type="GO" id="GO:0004553">
    <property type="term" value="F:hydrolase activity, hydrolyzing O-glycosyl compounds"/>
    <property type="evidence" value="ECO:0007669"/>
    <property type="project" value="InterPro"/>
</dbReference>
<evidence type="ECO:0000256" key="2">
    <source>
        <dbReference type="ARBA" id="ARBA00022729"/>
    </source>
</evidence>
<dbReference type="AlphaFoldDB" id="A0A5B7SWB1"/>
<sequence>MKMKRIFQILLAFCFISVGHSQNSEGSGTMESNFKNPPNSTKPKTWMHAMSGNMSKAGMTKDLEAIAAAGQGGVLLFNIANKIPYGDTPYNSEKHHQIITHAAQECERLNLSFGVHNCDGWTSSGGPWIKPEQSMKMVVWSETVVDGGEIETELSQPTTNEGFYKDIAVLAYPAHTSEIIDAQVEPTITASDENFDIETASDGLNGESTALNAKSNEKPWILFDYGKEHTIRSVYASYIGNDLSATLETSDDGQNFSLVKSFARPTRIGKKKRIFSESFDPITARYFRMSFEKETDIREIDMRATRFFKNYLGYSGLGSPGSYLDIAQGQDSSTIIDKKSIIDLTGSMSENGVLKGKLPKGKWTVLRFGYTSTAAKNWPASKWGIGLECDKFSRPALKQHFDAFSKRVIDNARESAPNALQYIEIDSYEMGGQNWTDDFATLFRGEKGYDILPFLPVYAGRIVESVDAVSGFSFDINEVYCDLMTKNYFDYFTELCNENGLKSYVEPYGAGPVSTLDISKNVDLPMTEFWMNRPRQKRLTGTIDGAHIYGKNIISAEAFTTKPDLNWKMHPALAKKSGDMAWVAGVNEFMFHRFVHQANLNVKPGLTMGTWGAHIDRTQAWWMNAGKAWFEYISRGSYLLRQGHPVADVLVFVGDRPHTDGFKRDELGIEIPVGLNYDCTNTDALINRMTIENGKLKLPEGNAYGYLVLKDMQLTKLSTLHRIKEIAEAGIQVIGGKPKKLAGYQVTDQQQQEFENLIAEIWGMPNSSATFDFTQVQSDFAVEGLEKEFIHRKSEEADIYFFYNDKEETVSYESVFRVANKIPEVWNPHTGQTTKLARFKSEKNGTRVWLDLQPLESAFIVFRETADAVDPVISVSGESNLFLNEDNKIIYIGEKEGTHSLTLASGEKVNLKLKSNRDTIDLNSSWEVEFLKEYNYPAKTPFKTLLDWKEHENDSIRFYSGTAIYRKSVAIPKKLKDGDRAVLHLGEVKIAAEVIVNGKSAGVLWMAPFTLDISKYLQKGDNNLEIRVTNLWTNRLIGDEHFPEQADGYRLSGYIPSDSSKMPDWYINNEPMPEGPRTTFDSGQFYKKDDSLMPSGLLGPVSISFKQEQKIQL</sequence>
<dbReference type="InterPro" id="IPR000421">
    <property type="entry name" value="FA58C"/>
</dbReference>
<dbReference type="OrthoDB" id="9761519at2"/>
<feature type="chain" id="PRO_5022681716" evidence="4">
    <location>
        <begin position="24"/>
        <end position="1113"/>
    </location>
</feature>
<name>A0A5B7SWB1_9FLAO</name>
<evidence type="ECO:0000256" key="1">
    <source>
        <dbReference type="ARBA" id="ARBA00007401"/>
    </source>
</evidence>
<feature type="domain" description="F5/8 type C" evidence="5">
    <location>
        <begin position="167"/>
        <end position="289"/>
    </location>
</feature>
<keyword evidence="2 4" id="KW-0732">Signal</keyword>
<dbReference type="PROSITE" id="PS50022">
    <property type="entry name" value="FA58C_3"/>
    <property type="match status" value="1"/>
</dbReference>
<evidence type="ECO:0000313" key="6">
    <source>
        <dbReference type="EMBL" id="QCX00984.1"/>
    </source>
</evidence>
<dbReference type="SUPFAM" id="SSF49785">
    <property type="entry name" value="Galactose-binding domain-like"/>
    <property type="match status" value="2"/>
</dbReference>
<gene>
    <name evidence="6" type="ORF">FGM00_12995</name>
</gene>
<dbReference type="Proteomes" id="UP000310017">
    <property type="component" value="Chromosome"/>
</dbReference>
<evidence type="ECO:0000313" key="7">
    <source>
        <dbReference type="Proteomes" id="UP000310017"/>
    </source>
</evidence>
<accession>A0A5B7SWB1</accession>
<dbReference type="KEGG" id="asag:FGM00_12995"/>
<keyword evidence="7" id="KW-1185">Reference proteome</keyword>
<reference evidence="6 7" key="1">
    <citation type="submission" date="2019-05" db="EMBL/GenBank/DDBJ databases">
        <title>Genome sequencing of F202Z8.</title>
        <authorList>
            <person name="Kwon Y.M."/>
        </authorList>
    </citation>
    <scope>NUCLEOTIDE SEQUENCE [LARGE SCALE GENOMIC DNA]</scope>
    <source>
        <strain evidence="6 7">F202Z8</strain>
    </source>
</reference>
<keyword evidence="3 6" id="KW-0378">Hydrolase</keyword>
<dbReference type="EMBL" id="CP040710">
    <property type="protein sequence ID" value="QCX00984.1"/>
    <property type="molecule type" value="Genomic_DNA"/>
</dbReference>
<comment type="similarity">
    <text evidence="1">Belongs to the glycosyl hydrolase 2 family.</text>
</comment>
<proteinExistence type="inferred from homology"/>
<dbReference type="Pfam" id="PF17132">
    <property type="entry name" value="Glyco_hydro_106"/>
    <property type="match status" value="1"/>
</dbReference>
<dbReference type="InterPro" id="IPR008979">
    <property type="entry name" value="Galactose-bd-like_sf"/>
</dbReference>
<evidence type="ECO:0000259" key="5">
    <source>
        <dbReference type="PROSITE" id="PS50022"/>
    </source>
</evidence>
<dbReference type="Pfam" id="PF02837">
    <property type="entry name" value="Glyco_hydro_2_N"/>
    <property type="match status" value="1"/>
</dbReference>
<dbReference type="Gene3D" id="2.60.120.260">
    <property type="entry name" value="Galactose-binding domain-like"/>
    <property type="match status" value="2"/>
</dbReference>
<dbReference type="PANTHER" id="PTHR43817">
    <property type="entry name" value="GLYCOSYL HYDROLASE"/>
    <property type="match status" value="1"/>
</dbReference>
<evidence type="ECO:0000256" key="3">
    <source>
        <dbReference type="ARBA" id="ARBA00022801"/>
    </source>
</evidence>
<organism evidence="6 7">
    <name type="scientific">Aggregatimonas sangjinii</name>
    <dbReference type="NCBI Taxonomy" id="2583587"/>
    <lineage>
        <taxon>Bacteria</taxon>
        <taxon>Pseudomonadati</taxon>
        <taxon>Bacteroidota</taxon>
        <taxon>Flavobacteriia</taxon>
        <taxon>Flavobacteriales</taxon>
        <taxon>Flavobacteriaceae</taxon>
        <taxon>Aggregatimonas</taxon>
    </lineage>
</organism>